<dbReference type="Gene3D" id="2.60.120.620">
    <property type="entry name" value="q2cbj1_9rhob like domain"/>
    <property type="match status" value="1"/>
</dbReference>
<keyword evidence="5" id="KW-1185">Reference proteome</keyword>
<dbReference type="SUPFAM" id="SSF51197">
    <property type="entry name" value="Clavaminate synthase-like"/>
    <property type="match status" value="1"/>
</dbReference>
<dbReference type="GO" id="GO:0005506">
    <property type="term" value="F:iron ion binding"/>
    <property type="evidence" value="ECO:0007669"/>
    <property type="project" value="UniProtKB-ARBA"/>
</dbReference>
<reference evidence="5" key="1">
    <citation type="submission" date="2016-10" db="EMBL/GenBank/DDBJ databases">
        <authorList>
            <person name="Varghese N."/>
        </authorList>
    </citation>
    <scope>NUCLEOTIDE SEQUENCE [LARGE SCALE GENOMIC DNA]</scope>
    <source>
        <strain evidence="5">GAS106B</strain>
    </source>
</reference>
<dbReference type="PANTHER" id="PTHR20883">
    <property type="entry name" value="PHYTANOYL-COA DIOXYGENASE DOMAIN CONTAINING 1"/>
    <property type="match status" value="1"/>
</dbReference>
<dbReference type="PANTHER" id="PTHR20883:SF19">
    <property type="entry name" value="MULTIFUNCTIONAL DIOXYGENASE AUSE"/>
    <property type="match status" value="1"/>
</dbReference>
<dbReference type="AlphaFoldDB" id="A0A1H1JVY9"/>
<dbReference type="Pfam" id="PF05721">
    <property type="entry name" value="PhyH"/>
    <property type="match status" value="1"/>
</dbReference>
<dbReference type="OrthoDB" id="9796766at2"/>
<dbReference type="GO" id="GO:0016706">
    <property type="term" value="F:2-oxoglutarate-dependent dioxygenase activity"/>
    <property type="evidence" value="ECO:0007669"/>
    <property type="project" value="UniProtKB-ARBA"/>
</dbReference>
<keyword evidence="1" id="KW-0479">Metal-binding</keyword>
<dbReference type="InterPro" id="IPR008775">
    <property type="entry name" value="Phytyl_CoA_dOase-like"/>
</dbReference>
<dbReference type="EMBL" id="FNKP01000004">
    <property type="protein sequence ID" value="SDR53795.1"/>
    <property type="molecule type" value="Genomic_DNA"/>
</dbReference>
<gene>
    <name evidence="4" type="ORF">SAMN05443245_7270</name>
</gene>
<accession>A0A1H1JVY9</accession>
<proteinExistence type="predicted"/>
<protein>
    <submittedName>
        <fullName evidence="4">Ectoine hydroxylase-related dioxygenase, phytanoyl-CoA dioxygenase (PhyH) family</fullName>
    </submittedName>
</protein>
<evidence type="ECO:0000313" key="5">
    <source>
        <dbReference type="Proteomes" id="UP000183487"/>
    </source>
</evidence>
<organism evidence="4 5">
    <name type="scientific">Paraburkholderia fungorum</name>
    <dbReference type="NCBI Taxonomy" id="134537"/>
    <lineage>
        <taxon>Bacteria</taxon>
        <taxon>Pseudomonadati</taxon>
        <taxon>Pseudomonadota</taxon>
        <taxon>Betaproteobacteria</taxon>
        <taxon>Burkholderiales</taxon>
        <taxon>Burkholderiaceae</taxon>
        <taxon>Paraburkholderia</taxon>
    </lineage>
</organism>
<evidence type="ECO:0000256" key="3">
    <source>
        <dbReference type="ARBA" id="ARBA00023004"/>
    </source>
</evidence>
<keyword evidence="2" id="KW-0560">Oxidoreductase</keyword>
<keyword evidence="4" id="KW-0223">Dioxygenase</keyword>
<keyword evidence="3" id="KW-0408">Iron</keyword>
<sequence>MSKLLTVPVTTPVDELIKIVELDGGVIIKDLLSKEQVDRLNADIDSKIEGIDLGGKTVHEDEHFADFFGNKTKRMTNLVTISKVFREEIIQNEKILDCVDAFFKPVADSALLATAQVIDIYPGQKPQPLHRDFEVYPYFRQFGAGAPEVLTNFLLALSEYTEEIGATRVIPKSHLWNDFSNRGSQDQTIAAEMEPGSALWISGKVVHGGGENKSPNRVRRGIAFAFNPNWLVPEEASAMIIPIEIAKTLPKRIQGMLGFRSVHNASMQGGSLWLSDYKELAEHLGLDSAD</sequence>
<evidence type="ECO:0000313" key="4">
    <source>
        <dbReference type="EMBL" id="SDR53795.1"/>
    </source>
</evidence>
<dbReference type="Proteomes" id="UP000183487">
    <property type="component" value="Unassembled WGS sequence"/>
</dbReference>
<evidence type="ECO:0000256" key="1">
    <source>
        <dbReference type="ARBA" id="ARBA00022723"/>
    </source>
</evidence>
<name>A0A1H1JVY9_9BURK</name>
<evidence type="ECO:0000256" key="2">
    <source>
        <dbReference type="ARBA" id="ARBA00023002"/>
    </source>
</evidence>